<reference evidence="1 2" key="1">
    <citation type="submission" date="2024-11" db="EMBL/GenBank/DDBJ databases">
        <title>Adaptive evolution of stress response genes in parasites aligns with host niche diversity.</title>
        <authorList>
            <person name="Hahn C."/>
            <person name="Resl P."/>
        </authorList>
    </citation>
    <scope>NUCLEOTIDE SEQUENCE [LARGE SCALE GENOMIC DNA]</scope>
    <source>
        <strain evidence="1">EGGRZ-B1_66</strain>
        <tissue evidence="1">Body</tissue>
    </source>
</reference>
<evidence type="ECO:0000313" key="2">
    <source>
        <dbReference type="Proteomes" id="UP001626550"/>
    </source>
</evidence>
<keyword evidence="2" id="KW-1185">Reference proteome</keyword>
<protein>
    <submittedName>
        <fullName evidence="1">Uncharacterized protein</fullName>
    </submittedName>
</protein>
<proteinExistence type="predicted"/>
<accession>A0ABD2PND7</accession>
<dbReference type="Proteomes" id="UP001626550">
    <property type="component" value="Unassembled WGS sequence"/>
</dbReference>
<name>A0ABD2PND7_9PLAT</name>
<dbReference type="AlphaFoldDB" id="A0ABD2PND7"/>
<gene>
    <name evidence="1" type="ORF">Ciccas_013255</name>
</gene>
<evidence type="ECO:0000313" key="1">
    <source>
        <dbReference type="EMBL" id="KAL3308217.1"/>
    </source>
</evidence>
<comment type="caution">
    <text evidence="1">The sequence shown here is derived from an EMBL/GenBank/DDBJ whole genome shotgun (WGS) entry which is preliminary data.</text>
</comment>
<organism evidence="1 2">
    <name type="scientific">Cichlidogyrus casuarinus</name>
    <dbReference type="NCBI Taxonomy" id="1844966"/>
    <lineage>
        <taxon>Eukaryota</taxon>
        <taxon>Metazoa</taxon>
        <taxon>Spiralia</taxon>
        <taxon>Lophotrochozoa</taxon>
        <taxon>Platyhelminthes</taxon>
        <taxon>Monogenea</taxon>
        <taxon>Monopisthocotylea</taxon>
        <taxon>Dactylogyridea</taxon>
        <taxon>Ancyrocephalidae</taxon>
        <taxon>Cichlidogyrus</taxon>
    </lineage>
</organism>
<sequence>MTDSGICSADTNRDNILAAIYRGWVSYVNVEFWGTNKNGSAYYRNKDILDPIMPTVAVKAMTDRRSHILTQDELVRAREESSWSRRNEQAPDL</sequence>
<dbReference type="EMBL" id="JBJKFK010005643">
    <property type="protein sequence ID" value="KAL3308217.1"/>
    <property type="molecule type" value="Genomic_DNA"/>
</dbReference>